<evidence type="ECO:0000256" key="1">
    <source>
        <dbReference type="ARBA" id="ARBA00004584"/>
    </source>
</evidence>
<dbReference type="GeneID" id="31004123"/>
<dbReference type="Pfam" id="PF07558">
    <property type="entry name" value="Shugoshin_N"/>
    <property type="match status" value="1"/>
</dbReference>
<feature type="compositionally biased region" description="Basic and acidic residues" evidence="10">
    <location>
        <begin position="609"/>
        <end position="624"/>
    </location>
</feature>
<keyword evidence="3" id="KW-0158">Chromosome</keyword>
<protein>
    <recommendedName>
        <fullName evidence="15">Shugoshin C-terminal domain-containing protein</fullName>
    </recommendedName>
</protein>
<feature type="compositionally biased region" description="Basic residues" evidence="10">
    <location>
        <begin position="577"/>
        <end position="592"/>
    </location>
</feature>
<keyword evidence="8" id="KW-0137">Centromere</keyword>
<evidence type="ECO:0000256" key="2">
    <source>
        <dbReference type="ARBA" id="ARBA00010845"/>
    </source>
</evidence>
<evidence type="ECO:0000256" key="8">
    <source>
        <dbReference type="ARBA" id="ARBA00023328"/>
    </source>
</evidence>
<dbReference type="EMBL" id="LFMY01000005">
    <property type="protein sequence ID" value="OKL60484.1"/>
    <property type="molecule type" value="Genomic_DNA"/>
</dbReference>
<evidence type="ECO:0000256" key="6">
    <source>
        <dbReference type="ARBA" id="ARBA00023054"/>
    </source>
</evidence>
<proteinExistence type="inferred from homology"/>
<evidence type="ECO:0008006" key="15">
    <source>
        <dbReference type="Google" id="ProtNLM"/>
    </source>
</evidence>
<feature type="compositionally biased region" description="Basic residues" evidence="10">
    <location>
        <begin position="311"/>
        <end position="325"/>
    </location>
</feature>
<feature type="domain" description="Shugoshin C-terminal" evidence="11">
    <location>
        <begin position="439"/>
        <end position="462"/>
    </location>
</feature>
<accession>A0A1Q5Q8P9</accession>
<reference evidence="13 14" key="1">
    <citation type="submission" date="2015-06" db="EMBL/GenBank/DDBJ databases">
        <title>Talaromyces atroroseus IBT 11181 draft genome.</title>
        <authorList>
            <person name="Rasmussen K.B."/>
            <person name="Rasmussen S."/>
            <person name="Petersen B."/>
            <person name="Sicheritz-Ponten T."/>
            <person name="Mortensen U.H."/>
            <person name="Thrane U."/>
        </authorList>
    </citation>
    <scope>NUCLEOTIDE SEQUENCE [LARGE SCALE GENOMIC DNA]</scope>
    <source>
        <strain evidence="13 14">IBT 11181</strain>
    </source>
</reference>
<evidence type="ECO:0000256" key="7">
    <source>
        <dbReference type="ARBA" id="ARBA00023306"/>
    </source>
</evidence>
<dbReference type="InterPro" id="IPR011516">
    <property type="entry name" value="Shugoshin_N"/>
</dbReference>
<keyword evidence="14" id="KW-1185">Reference proteome</keyword>
<dbReference type="Proteomes" id="UP000214365">
    <property type="component" value="Unassembled WGS sequence"/>
</dbReference>
<comment type="subcellular location">
    <subcellularLocation>
        <location evidence="1">Chromosome</location>
        <location evidence="1">Centromere</location>
    </subcellularLocation>
</comment>
<feature type="compositionally biased region" description="Polar residues" evidence="10">
    <location>
        <begin position="218"/>
        <end position="242"/>
    </location>
</feature>
<sequence length="679" mass="75474">MARLNDLPGPTESIEALKRRFVRQNREIARVNSLQSLRIQSLESELSHLLKENAALKEQVISLTHDAEKFAAGRAFHKDIYRCKEKFAAKVSELNSLVSELGMIPESFLKKTAHLTTADANIETQRSFDSGRRPLTWDENGDRLPTILEDKYFPRRTLDPEELAAVATQQDLDSPTIGSPPVAHFDVDQSPLSLRKHDDFDLSTKDIASPELEDSMHSDNNSLSYSPNNTNEDVPIPEQQTSPSKYVLLPVLSGSKRKFSATEDEITFSPPPATAGPAIDDDFQFTRSVDISRARQPNVAVEVISEPTAGHGKKQQQKKGNLAKRRVLEPKTTNMASPTKKTVQQVGDGKPENTPRRPGEEENARKTEPPNNASQLQPDQTKKTKRATAMAAHEDEAIKPTSNSRDFVAKERQRKQSFHGNDINKPAVTESMPLPSLTSRPSRRARGAISYAEPNLRDKMRRATNELTDAVAIEHAQRTASLAGNSGQNFEPESHDSSSLDPSLVANPTIPHDNQRIVAELPKHMVTERKRRTLSASTNEITRLNKTESESDLRQDTEGDGTRSPTTTTNHPTQEHLRRRSASLKPQTHRHSSNPAGYDRAKSNQSDKLASHETSELDGESHDNDTVLEESLPHITVINKDIGAANTARVRGTRNLTEDSSAQATRNQRVSSRRRSTLI</sequence>
<evidence type="ECO:0000259" key="12">
    <source>
        <dbReference type="Pfam" id="PF07558"/>
    </source>
</evidence>
<evidence type="ECO:0000256" key="9">
    <source>
        <dbReference type="SAM" id="Coils"/>
    </source>
</evidence>
<feature type="compositionally biased region" description="Polar residues" evidence="10">
    <location>
        <begin position="654"/>
        <end position="670"/>
    </location>
</feature>
<evidence type="ECO:0000256" key="4">
    <source>
        <dbReference type="ARBA" id="ARBA00022618"/>
    </source>
</evidence>
<feature type="region of interest" description="Disordered" evidence="10">
    <location>
        <begin position="210"/>
        <end position="242"/>
    </location>
</feature>
<feature type="region of interest" description="Disordered" evidence="10">
    <location>
        <begin position="303"/>
        <end position="452"/>
    </location>
</feature>
<feature type="compositionally biased region" description="Basic and acidic residues" evidence="10">
    <location>
        <begin position="349"/>
        <end position="368"/>
    </location>
</feature>
<dbReference type="GO" id="GO:0051301">
    <property type="term" value="P:cell division"/>
    <property type="evidence" value="ECO:0007669"/>
    <property type="project" value="UniProtKB-KW"/>
</dbReference>
<feature type="compositionally biased region" description="Basic and acidic residues" evidence="10">
    <location>
        <begin position="543"/>
        <end position="561"/>
    </location>
</feature>
<dbReference type="GO" id="GO:0045132">
    <property type="term" value="P:meiotic chromosome segregation"/>
    <property type="evidence" value="ECO:0007669"/>
    <property type="project" value="InterPro"/>
</dbReference>
<comment type="similarity">
    <text evidence="2">Belongs to the shugoshin family.</text>
</comment>
<feature type="compositionally biased region" description="Polar residues" evidence="10">
    <location>
        <begin position="369"/>
        <end position="379"/>
    </location>
</feature>
<dbReference type="Pfam" id="PF07557">
    <property type="entry name" value="Shugoshin_C"/>
    <property type="match status" value="1"/>
</dbReference>
<feature type="domain" description="Shugoshin N-terminal coiled-coil" evidence="12">
    <location>
        <begin position="17"/>
        <end position="61"/>
    </location>
</feature>
<dbReference type="AlphaFoldDB" id="A0A1Q5Q8P9"/>
<comment type="caution">
    <text evidence="13">The sequence shown here is derived from an EMBL/GenBank/DDBJ whole genome shotgun (WGS) entry which is preliminary data.</text>
</comment>
<feature type="coiled-coil region" evidence="9">
    <location>
        <begin position="14"/>
        <end position="59"/>
    </location>
</feature>
<evidence type="ECO:0000259" key="11">
    <source>
        <dbReference type="Pfam" id="PF07557"/>
    </source>
</evidence>
<dbReference type="InterPro" id="IPR011515">
    <property type="entry name" value="Shugoshin_C"/>
</dbReference>
<dbReference type="GO" id="GO:0005634">
    <property type="term" value="C:nucleus"/>
    <property type="evidence" value="ECO:0007669"/>
    <property type="project" value="InterPro"/>
</dbReference>
<feature type="compositionally biased region" description="Low complexity" evidence="10">
    <location>
        <begin position="562"/>
        <end position="572"/>
    </location>
</feature>
<keyword evidence="5" id="KW-0159">Chromosome partition</keyword>
<evidence type="ECO:0000313" key="14">
    <source>
        <dbReference type="Proteomes" id="UP000214365"/>
    </source>
</evidence>
<keyword evidence="4" id="KW-0132">Cell division</keyword>
<dbReference type="RefSeq" id="XP_020120605.1">
    <property type="nucleotide sequence ID" value="XM_020266683.1"/>
</dbReference>
<feature type="region of interest" description="Disordered" evidence="10">
    <location>
        <begin position="652"/>
        <end position="679"/>
    </location>
</feature>
<evidence type="ECO:0000256" key="3">
    <source>
        <dbReference type="ARBA" id="ARBA00022454"/>
    </source>
</evidence>
<keyword evidence="7" id="KW-0131">Cell cycle</keyword>
<feature type="region of interest" description="Disordered" evidence="10">
    <location>
        <begin position="483"/>
        <end position="624"/>
    </location>
</feature>
<gene>
    <name evidence="13" type="ORF">UA08_04368</name>
</gene>
<feature type="compositionally biased region" description="Polar residues" evidence="10">
    <location>
        <begin position="331"/>
        <end position="345"/>
    </location>
</feature>
<organism evidence="13 14">
    <name type="scientific">Talaromyces atroroseus</name>
    <dbReference type="NCBI Taxonomy" id="1441469"/>
    <lineage>
        <taxon>Eukaryota</taxon>
        <taxon>Fungi</taxon>
        <taxon>Dikarya</taxon>
        <taxon>Ascomycota</taxon>
        <taxon>Pezizomycotina</taxon>
        <taxon>Eurotiomycetes</taxon>
        <taxon>Eurotiomycetidae</taxon>
        <taxon>Eurotiales</taxon>
        <taxon>Trichocomaceae</taxon>
        <taxon>Talaromyces</taxon>
        <taxon>Talaromyces sect. Trachyspermi</taxon>
    </lineage>
</organism>
<evidence type="ECO:0000256" key="5">
    <source>
        <dbReference type="ARBA" id="ARBA00022829"/>
    </source>
</evidence>
<evidence type="ECO:0000313" key="13">
    <source>
        <dbReference type="EMBL" id="OKL60484.1"/>
    </source>
</evidence>
<keyword evidence="6 9" id="KW-0175">Coiled coil</keyword>
<dbReference type="GO" id="GO:0000779">
    <property type="term" value="C:condensed chromosome, centromeric region"/>
    <property type="evidence" value="ECO:0007669"/>
    <property type="project" value="UniProtKB-ARBA"/>
</dbReference>
<dbReference type="OrthoDB" id="5394106at2759"/>
<name>A0A1Q5Q8P9_TALAT</name>
<evidence type="ECO:0000256" key="10">
    <source>
        <dbReference type="SAM" id="MobiDB-lite"/>
    </source>
</evidence>